<dbReference type="EMBL" id="JARACI010000275">
    <property type="protein sequence ID" value="MDD9205116.1"/>
    <property type="molecule type" value="Genomic_DNA"/>
</dbReference>
<keyword evidence="3" id="KW-1185">Reference proteome</keyword>
<comment type="caution">
    <text evidence="2">The sequence shown here is derived from an EMBL/GenBank/DDBJ whole genome shotgun (WGS) entry which is preliminary data.</text>
</comment>
<evidence type="ECO:0000313" key="3">
    <source>
        <dbReference type="Proteomes" id="UP001165561"/>
    </source>
</evidence>
<evidence type="ECO:0000313" key="2">
    <source>
        <dbReference type="EMBL" id="MDD9205116.1"/>
    </source>
</evidence>
<feature type="region of interest" description="Disordered" evidence="1">
    <location>
        <begin position="1"/>
        <end position="85"/>
    </location>
</feature>
<gene>
    <name evidence="2" type="ORF">PU560_01385</name>
</gene>
<feature type="compositionally biased region" description="Basic and acidic residues" evidence="1">
    <location>
        <begin position="52"/>
        <end position="66"/>
    </location>
</feature>
<organism evidence="2 3">
    <name type="scientific">Georgenia halotolerans</name>
    <dbReference type="NCBI Taxonomy" id="3028317"/>
    <lineage>
        <taxon>Bacteria</taxon>
        <taxon>Bacillati</taxon>
        <taxon>Actinomycetota</taxon>
        <taxon>Actinomycetes</taxon>
        <taxon>Micrococcales</taxon>
        <taxon>Bogoriellaceae</taxon>
        <taxon>Georgenia</taxon>
    </lineage>
</organism>
<proteinExistence type="predicted"/>
<evidence type="ECO:0000256" key="1">
    <source>
        <dbReference type="SAM" id="MobiDB-lite"/>
    </source>
</evidence>
<reference evidence="2" key="1">
    <citation type="submission" date="2023-02" db="EMBL/GenBank/DDBJ databases">
        <title>Georgenia sp.10Sc9-8, isolated from a soil sample collected from the Taklamakan desert.</title>
        <authorList>
            <person name="Liu S."/>
        </authorList>
    </citation>
    <scope>NUCLEOTIDE SEQUENCE</scope>
    <source>
        <strain evidence="2">10Sc9-8</strain>
    </source>
</reference>
<feature type="compositionally biased region" description="Low complexity" evidence="1">
    <location>
        <begin position="30"/>
        <end position="40"/>
    </location>
</feature>
<protein>
    <submittedName>
        <fullName evidence="2">Uncharacterized protein</fullName>
    </submittedName>
</protein>
<feature type="non-terminal residue" evidence="2">
    <location>
        <position position="85"/>
    </location>
</feature>
<sequence length="85" mass="8843">MVRRPRLLRRGGSGATGPTDRSGASRPEGTTSAPARTPRTPGDDAPAGGTEGRPEHESVAPEHGSPDTEPGPLPSWVRPRLTSPQ</sequence>
<name>A0ABT5TST0_9MICO</name>
<dbReference type="Proteomes" id="UP001165561">
    <property type="component" value="Unassembled WGS sequence"/>
</dbReference>
<accession>A0ABT5TST0</accession>